<organism evidence="2 3">
    <name type="scientific">Cognatilysobacter xinjiangensis</name>
    <dbReference type="NCBI Taxonomy" id="546892"/>
    <lineage>
        <taxon>Bacteria</taxon>
        <taxon>Pseudomonadati</taxon>
        <taxon>Pseudomonadota</taxon>
        <taxon>Gammaproteobacteria</taxon>
        <taxon>Lysobacterales</taxon>
        <taxon>Lysobacteraceae</taxon>
        <taxon>Cognatilysobacter</taxon>
    </lineage>
</organism>
<dbReference type="Gene3D" id="3.30.70.100">
    <property type="match status" value="1"/>
</dbReference>
<dbReference type="PROSITE" id="PS51725">
    <property type="entry name" value="ABM"/>
    <property type="match status" value="1"/>
</dbReference>
<reference evidence="3" key="1">
    <citation type="journal article" date="2019" name="Int. J. Syst. Evol. Microbiol.">
        <title>The Global Catalogue of Microorganisms (GCM) 10K type strain sequencing project: providing services to taxonomists for standard genome sequencing and annotation.</title>
        <authorList>
            <consortium name="The Broad Institute Genomics Platform"/>
            <consortium name="The Broad Institute Genome Sequencing Center for Infectious Disease"/>
            <person name="Wu L."/>
            <person name="Ma J."/>
        </authorList>
    </citation>
    <scope>NUCLEOTIDE SEQUENCE [LARGE SCALE GENOMIC DNA]</scope>
    <source>
        <strain evidence="3">KCTC 22558</strain>
    </source>
</reference>
<evidence type="ECO:0000313" key="2">
    <source>
        <dbReference type="EMBL" id="GGZ70634.1"/>
    </source>
</evidence>
<protein>
    <submittedName>
        <fullName evidence="2">Polysaccharide biosynthesis protein</fullName>
    </submittedName>
</protein>
<feature type="domain" description="ABM" evidence="1">
    <location>
        <begin position="13"/>
        <end position="100"/>
    </location>
</feature>
<dbReference type="SUPFAM" id="SSF54909">
    <property type="entry name" value="Dimeric alpha+beta barrel"/>
    <property type="match status" value="1"/>
</dbReference>
<name>A0ABQ3C6X1_9GAMM</name>
<sequence length="113" mass="12781">MSGGFASMPAPPYWTVTFTSQRNGEGADAYADAAARMFELAAAQPGFLGMESVRDADGFGITLSYWTDEDAIAAWRDHAEHRATREFGRAHWYDHFEVRIARVERAYSRRTDR</sequence>
<evidence type="ECO:0000259" key="1">
    <source>
        <dbReference type="PROSITE" id="PS51725"/>
    </source>
</evidence>
<dbReference type="RefSeq" id="WP_189450717.1">
    <property type="nucleotide sequence ID" value="NZ_BMXY01000004.1"/>
</dbReference>
<dbReference type="PANTHER" id="PTHR37811:SF2">
    <property type="entry name" value="ABM DOMAIN-CONTAINING PROTEIN"/>
    <property type="match status" value="1"/>
</dbReference>
<comment type="caution">
    <text evidence="2">The sequence shown here is derived from an EMBL/GenBank/DDBJ whole genome shotgun (WGS) entry which is preliminary data.</text>
</comment>
<dbReference type="InterPro" id="IPR007138">
    <property type="entry name" value="ABM_dom"/>
</dbReference>
<dbReference type="PANTHER" id="PTHR37811">
    <property type="entry name" value="BLL5343 PROTEIN"/>
    <property type="match status" value="1"/>
</dbReference>
<gene>
    <name evidence="2" type="ORF">GCM10008101_26200</name>
</gene>
<accession>A0ABQ3C6X1</accession>
<evidence type="ECO:0000313" key="3">
    <source>
        <dbReference type="Proteomes" id="UP000643403"/>
    </source>
</evidence>
<dbReference type="InterPro" id="IPR052936">
    <property type="entry name" value="Jasmonate_Hydroxylase-like"/>
</dbReference>
<dbReference type="InterPro" id="IPR011008">
    <property type="entry name" value="Dimeric_a/b-barrel"/>
</dbReference>
<dbReference type="Proteomes" id="UP000643403">
    <property type="component" value="Unassembled WGS sequence"/>
</dbReference>
<keyword evidence="3" id="KW-1185">Reference proteome</keyword>
<dbReference type="Pfam" id="PF03992">
    <property type="entry name" value="ABM"/>
    <property type="match status" value="1"/>
</dbReference>
<proteinExistence type="predicted"/>
<dbReference type="EMBL" id="BMXY01000004">
    <property type="protein sequence ID" value="GGZ70634.1"/>
    <property type="molecule type" value="Genomic_DNA"/>
</dbReference>